<accession>A0A016STL2</accession>
<dbReference type="OrthoDB" id="10025739at2759"/>
<evidence type="ECO:0000313" key="11">
    <source>
        <dbReference type="Proteomes" id="UP000024635"/>
    </source>
</evidence>
<evidence type="ECO:0000256" key="7">
    <source>
        <dbReference type="ARBA" id="ARBA00053047"/>
    </source>
</evidence>
<dbReference type="Pfam" id="PF09341">
    <property type="entry name" value="Pcc1"/>
    <property type="match status" value="1"/>
</dbReference>
<evidence type="ECO:0000256" key="8">
    <source>
        <dbReference type="ARBA" id="ARBA00076355"/>
    </source>
</evidence>
<sequence length="127" mass="14068">MEIDDGEGSSSDDERQKAVKPTRHSAVLNLDFESEEVAQTVCRVVSVDKEPSRSNAVRSFSVEGPHLLIEIKSVDRKSLQKSIANVMEMCDLAKSTVDLTKNKKWLDLKGPVQKKLKLNASNSTHTS</sequence>
<dbReference type="PANTHER" id="PTHR31283:SF5">
    <property type="entry name" value="EKC_KEOPS COMPLEX SUBUNIT LAGE3"/>
    <property type="match status" value="1"/>
</dbReference>
<name>A0A016STL2_9BILA</name>
<evidence type="ECO:0000256" key="3">
    <source>
        <dbReference type="ARBA" id="ARBA00007073"/>
    </source>
</evidence>
<evidence type="ECO:0000256" key="6">
    <source>
        <dbReference type="ARBA" id="ARBA00023242"/>
    </source>
</evidence>
<dbReference type="GO" id="GO:0008033">
    <property type="term" value="P:tRNA processing"/>
    <property type="evidence" value="ECO:0007669"/>
    <property type="project" value="UniProtKB-KW"/>
</dbReference>
<dbReference type="GO" id="GO:0005737">
    <property type="term" value="C:cytoplasm"/>
    <property type="evidence" value="ECO:0007669"/>
    <property type="project" value="UniProtKB-SubCell"/>
</dbReference>
<proteinExistence type="inferred from homology"/>
<dbReference type="Gene3D" id="3.30.310.50">
    <property type="entry name" value="Alpha-D-phosphohexomutase, C-terminal domain"/>
    <property type="match status" value="1"/>
</dbReference>
<evidence type="ECO:0000256" key="5">
    <source>
        <dbReference type="ARBA" id="ARBA00022694"/>
    </source>
</evidence>
<dbReference type="Proteomes" id="UP000024635">
    <property type="component" value="Unassembled WGS sequence"/>
</dbReference>
<comment type="subcellular location">
    <subcellularLocation>
        <location evidence="2">Cytoplasm</location>
    </subcellularLocation>
    <subcellularLocation>
        <location evidence="1">Nucleus</location>
    </subcellularLocation>
</comment>
<evidence type="ECO:0000256" key="9">
    <source>
        <dbReference type="SAM" id="MobiDB-lite"/>
    </source>
</evidence>
<keyword evidence="6" id="KW-0539">Nucleus</keyword>
<reference evidence="11" key="1">
    <citation type="journal article" date="2015" name="Nat. Genet.">
        <title>The genome and transcriptome of the zoonotic hookworm Ancylostoma ceylanicum identify infection-specific gene families.</title>
        <authorList>
            <person name="Schwarz E.M."/>
            <person name="Hu Y."/>
            <person name="Antoshechkin I."/>
            <person name="Miller M.M."/>
            <person name="Sternberg P.W."/>
            <person name="Aroian R.V."/>
        </authorList>
    </citation>
    <scope>NUCLEOTIDE SEQUENCE</scope>
    <source>
        <strain evidence="11">HY135</strain>
    </source>
</reference>
<keyword evidence="11" id="KW-1185">Reference proteome</keyword>
<dbReference type="FunFam" id="3.30.310.50:FF:000005">
    <property type="entry name" value="L antigen family member 3"/>
    <property type="match status" value="1"/>
</dbReference>
<feature type="compositionally biased region" description="Acidic residues" evidence="9">
    <location>
        <begin position="1"/>
        <end position="11"/>
    </location>
</feature>
<evidence type="ECO:0000256" key="2">
    <source>
        <dbReference type="ARBA" id="ARBA00004496"/>
    </source>
</evidence>
<dbReference type="STRING" id="53326.A0A016STL2"/>
<comment type="caution">
    <text evidence="10">The sequence shown here is derived from an EMBL/GenBank/DDBJ whole genome shotgun (WGS) entry which is preliminary data.</text>
</comment>
<dbReference type="GO" id="GO:0000408">
    <property type="term" value="C:EKC/KEOPS complex"/>
    <property type="evidence" value="ECO:0007669"/>
    <property type="project" value="TreeGrafter"/>
</dbReference>
<keyword evidence="5" id="KW-0819">tRNA processing</keyword>
<dbReference type="AlphaFoldDB" id="A0A016STL2"/>
<feature type="region of interest" description="Disordered" evidence="9">
    <location>
        <begin position="1"/>
        <end position="22"/>
    </location>
</feature>
<evidence type="ECO:0000256" key="4">
    <source>
        <dbReference type="ARBA" id="ARBA00022490"/>
    </source>
</evidence>
<comment type="function">
    <text evidence="7">Component of the EKC/KEOPS complex that is required for the formation of a threonylcarbamoyl group on adenosine at position 37 (t(6)A37) in tRNAs that read codons beginning with adenine. The complex is probably involved in the transfer of the threonylcarbamoyl moiety of threonylcarbamoyl-AMP (TC-AMP) to the N6 group of A37. LAGE3 functions as a dimerization module for the complex.</text>
</comment>
<dbReference type="EMBL" id="JARK01001515">
    <property type="protein sequence ID" value="EYB93712.1"/>
    <property type="molecule type" value="Genomic_DNA"/>
</dbReference>
<dbReference type="PANTHER" id="PTHR31283">
    <property type="entry name" value="EKC/KEOPS COMPLEX SUBUNIT PCC1 FAMILY MEMBER"/>
    <property type="match status" value="1"/>
</dbReference>
<dbReference type="GO" id="GO:0005634">
    <property type="term" value="C:nucleus"/>
    <property type="evidence" value="ECO:0007669"/>
    <property type="project" value="UniProtKB-SubCell"/>
</dbReference>
<keyword evidence="4" id="KW-0963">Cytoplasm</keyword>
<dbReference type="InterPro" id="IPR015419">
    <property type="entry name" value="CTAG/Pcc1"/>
</dbReference>
<dbReference type="GO" id="GO:0070525">
    <property type="term" value="P:tRNA threonylcarbamoyladenosine metabolic process"/>
    <property type="evidence" value="ECO:0007669"/>
    <property type="project" value="TreeGrafter"/>
</dbReference>
<gene>
    <name evidence="10" type="primary">Acey_s0179.g708</name>
    <name evidence="10" type="synonym">Acey-F59A2.5</name>
    <name evidence="10" type="ORF">Y032_0179g708</name>
</gene>
<protein>
    <recommendedName>
        <fullName evidence="8">L antigen family member 3</fullName>
    </recommendedName>
</protein>
<organism evidence="10 11">
    <name type="scientific">Ancylostoma ceylanicum</name>
    <dbReference type="NCBI Taxonomy" id="53326"/>
    <lineage>
        <taxon>Eukaryota</taxon>
        <taxon>Metazoa</taxon>
        <taxon>Ecdysozoa</taxon>
        <taxon>Nematoda</taxon>
        <taxon>Chromadorea</taxon>
        <taxon>Rhabditida</taxon>
        <taxon>Rhabditina</taxon>
        <taxon>Rhabditomorpha</taxon>
        <taxon>Strongyloidea</taxon>
        <taxon>Ancylostomatidae</taxon>
        <taxon>Ancylostomatinae</taxon>
        <taxon>Ancylostoma</taxon>
    </lineage>
</organism>
<evidence type="ECO:0000313" key="10">
    <source>
        <dbReference type="EMBL" id="EYB93712.1"/>
    </source>
</evidence>
<evidence type="ECO:0000256" key="1">
    <source>
        <dbReference type="ARBA" id="ARBA00004123"/>
    </source>
</evidence>
<comment type="similarity">
    <text evidence="3">Belongs to the CTAG/PCC1 family.</text>
</comment>